<protein>
    <recommendedName>
        <fullName evidence="3">PpiC domain-containing protein</fullName>
    </recommendedName>
</protein>
<feature type="domain" description="PpiC" evidence="3">
    <location>
        <begin position="372"/>
        <end position="473"/>
    </location>
</feature>
<sequence>MLRLRGKGIIKWTIWAVVSAFVLSIFLFAGMFFSGSDAPVNNRKAADGSDGPVREKTLVFKGDEAKTVLAKVGDRELTLGEVEGILNTIDPKYRKQFTSERGMESLIDQLVTEEIKQGLVKKLGLDFEAARDAEVQIKAADESPQYKKFGGYRGYIEAQGMNWDIFHDRVKQGIADSKLRQRITSGKVVTDEQIEKYFADNRDVLYREKEIENVREEIRDILASEVTDADLKAFYEQYDFLFKSAPLMTMRHILVKTDSEKIKAGVAVTDEEIKSFYDANKTGEYGSDKAVVARQILVKYNDQVRNSQLMIPEKELQNYFDAHTEELKVSRLDELACLMIPAATAEELQAIQVSAAEIGKYYEENKALYVQEESARASHILLKVDAAATDEEWENSKKTIEGILAEIKGGKSFEEMAKAHSGCPSSAKGGDLGSFVRGQMVKPFEDVAFNLANGELSAPVRTVFGWHIIRGNGVTPKGPKPLAEVSDMISLTLKERRSKEILSAAAKTLRGMADNRDKASFLALRAPGNIKVISMDLGNVADNYIVDSAGISLAVGKVANDKGNLETVVAEAIDGLAAGKVTDVIELEGGYAIFMVVSRQDTPETTLNLVRTRVADACRSSYAKTHYREVAEKILSDLKKKVAASPDGVEDAFAEFARNGSDGKTAPQGGLLPRVFKGRQPKGVSVDDLNRLKGEILAGDNIQPTLESVIFNLSAGQFTDVVETPFGFHIIYIKEVQELDGLPFELVKDEIKEKLTGQKADEAAKSKTEKIREEIAAGAEFATVARANSDAKSAVDGGLLENIPADDAIEGDITEKLKGELGDSSYRYQNGGFAFGFFMEPEIVREIKFLREGDLSQVIKTRFGYHIIRLETVKDSKVSDFDKVKDEIKSTWFNFNVSDDELKKAFEARKESFKEKDKVVVRQILSLNKGKANEALAKAREGVEPFEELVKTYSVSSNAAEGGLMTVERGEMYPQWEDAVFNLKEGQISDLIETSMGHHIVKLESRKEAVTPTFESKREDLRTAEVERKKRAAYTKFIEKISGMTRAVLDRDAFVRVQQLIEPEA</sequence>
<dbReference type="PANTHER" id="PTHR47245:SF2">
    <property type="entry name" value="PEPTIDYL-PROLYL CIS-TRANS ISOMERASE HP_0175-RELATED"/>
    <property type="match status" value="1"/>
</dbReference>
<dbReference type="SUPFAM" id="SSF109998">
    <property type="entry name" value="Triger factor/SurA peptide-binding domain-like"/>
    <property type="match status" value="2"/>
</dbReference>
<feature type="transmembrane region" description="Helical" evidence="2">
    <location>
        <begin position="12"/>
        <end position="33"/>
    </location>
</feature>
<dbReference type="GO" id="GO:0003755">
    <property type="term" value="F:peptidyl-prolyl cis-trans isomerase activity"/>
    <property type="evidence" value="ECO:0007669"/>
    <property type="project" value="UniProtKB-KW"/>
</dbReference>
<dbReference type="PROSITE" id="PS50198">
    <property type="entry name" value="PPIC_PPIASE_2"/>
    <property type="match status" value="4"/>
</dbReference>
<dbReference type="InterPro" id="IPR000297">
    <property type="entry name" value="PPIase_PpiC"/>
</dbReference>
<feature type="domain" description="PpiC" evidence="3">
    <location>
        <begin position="602"/>
        <end position="735"/>
    </location>
</feature>
<dbReference type="InterPro" id="IPR027304">
    <property type="entry name" value="Trigger_fact/SurA_dom_sf"/>
</dbReference>
<feature type="domain" description="PpiC" evidence="3">
    <location>
        <begin position="916"/>
        <end position="1005"/>
    </location>
</feature>
<evidence type="ECO:0000313" key="4">
    <source>
        <dbReference type="EMBL" id="PKK89309.1"/>
    </source>
</evidence>
<feature type="domain" description="PpiC" evidence="3">
    <location>
        <begin position="746"/>
        <end position="872"/>
    </location>
</feature>
<keyword evidence="1" id="KW-0697">Rotamase</keyword>
<dbReference type="Pfam" id="PF13145">
    <property type="entry name" value="Rotamase_2"/>
    <property type="match status" value="1"/>
</dbReference>
<dbReference type="InterPro" id="IPR050245">
    <property type="entry name" value="PrsA_foldase"/>
</dbReference>
<dbReference type="EMBL" id="PGXC01000021">
    <property type="protein sequence ID" value="PKK89309.1"/>
    <property type="molecule type" value="Genomic_DNA"/>
</dbReference>
<evidence type="ECO:0000313" key="5">
    <source>
        <dbReference type="Proteomes" id="UP000233256"/>
    </source>
</evidence>
<name>A0A2N1PLV4_9BACT</name>
<evidence type="ECO:0000256" key="2">
    <source>
        <dbReference type="SAM" id="Phobius"/>
    </source>
</evidence>
<dbReference type="InterPro" id="IPR046357">
    <property type="entry name" value="PPIase_dom_sf"/>
</dbReference>
<keyword evidence="2" id="KW-0472">Membrane</keyword>
<keyword evidence="1" id="KW-0413">Isomerase</keyword>
<keyword evidence="2" id="KW-1133">Transmembrane helix</keyword>
<dbReference type="PANTHER" id="PTHR47245">
    <property type="entry name" value="PEPTIDYLPROLYL ISOMERASE"/>
    <property type="match status" value="1"/>
</dbReference>
<keyword evidence="2" id="KW-0812">Transmembrane</keyword>
<dbReference type="SUPFAM" id="SSF54534">
    <property type="entry name" value="FKBP-like"/>
    <property type="match status" value="4"/>
</dbReference>
<accession>A0A2N1PLV4</accession>
<dbReference type="AlphaFoldDB" id="A0A2N1PLV4"/>
<reference evidence="4 5" key="1">
    <citation type="journal article" date="2017" name="ISME J.">
        <title>Potential for microbial H2 and metal transformations associated with novel bacteria and archaea in deep terrestrial subsurface sediments.</title>
        <authorList>
            <person name="Hernsdorf A.W."/>
            <person name="Amano Y."/>
            <person name="Miyakawa K."/>
            <person name="Ise K."/>
            <person name="Suzuki Y."/>
            <person name="Anantharaman K."/>
            <person name="Probst A."/>
            <person name="Burstein D."/>
            <person name="Thomas B.C."/>
            <person name="Banfield J.F."/>
        </authorList>
    </citation>
    <scope>NUCLEOTIDE SEQUENCE [LARGE SCALE GENOMIC DNA]</scope>
    <source>
        <strain evidence="4">HGW-Wallbacteria-1</strain>
    </source>
</reference>
<comment type="caution">
    <text evidence="4">The sequence shown here is derived from an EMBL/GenBank/DDBJ whole genome shotgun (WGS) entry which is preliminary data.</text>
</comment>
<organism evidence="4 5">
    <name type="scientific">Candidatus Wallbacteria bacterium HGW-Wallbacteria-1</name>
    <dbReference type="NCBI Taxonomy" id="2013854"/>
    <lineage>
        <taxon>Bacteria</taxon>
        <taxon>Candidatus Walliibacteriota</taxon>
    </lineage>
</organism>
<evidence type="ECO:0000256" key="1">
    <source>
        <dbReference type="PROSITE-ProRule" id="PRU00278"/>
    </source>
</evidence>
<dbReference type="Gene3D" id="3.10.50.40">
    <property type="match status" value="4"/>
</dbReference>
<gene>
    <name evidence="4" type="ORF">CVV64_15075</name>
</gene>
<dbReference type="Gene3D" id="1.10.4030.10">
    <property type="entry name" value="Porin chaperone SurA, peptide-binding domain"/>
    <property type="match status" value="1"/>
</dbReference>
<evidence type="ECO:0000259" key="3">
    <source>
        <dbReference type="PROSITE" id="PS50198"/>
    </source>
</evidence>
<proteinExistence type="predicted"/>
<dbReference type="Proteomes" id="UP000233256">
    <property type="component" value="Unassembled WGS sequence"/>
</dbReference>
<dbReference type="Pfam" id="PF00639">
    <property type="entry name" value="Rotamase"/>
    <property type="match status" value="3"/>
</dbReference>